<dbReference type="CDD" id="cd19534">
    <property type="entry name" value="E_NRPS"/>
    <property type="match status" value="1"/>
</dbReference>
<comment type="cofactor">
    <cofactor evidence="1">
        <name>pantetheine 4'-phosphate</name>
        <dbReference type="ChEBI" id="CHEBI:47942"/>
    </cofactor>
</comment>
<dbReference type="GO" id="GO:0003824">
    <property type="term" value="F:catalytic activity"/>
    <property type="evidence" value="ECO:0007669"/>
    <property type="project" value="InterPro"/>
</dbReference>
<evidence type="ECO:0000313" key="8">
    <source>
        <dbReference type="EMBL" id="OEG16249.1"/>
    </source>
</evidence>
<dbReference type="Gene3D" id="3.30.559.10">
    <property type="entry name" value="Chloramphenicol acetyltransferase-like domain"/>
    <property type="match status" value="4"/>
</dbReference>
<dbReference type="InterPro" id="IPR009081">
    <property type="entry name" value="PP-bd_ACP"/>
</dbReference>
<dbReference type="PANTHER" id="PTHR45527:SF1">
    <property type="entry name" value="FATTY ACID SYNTHASE"/>
    <property type="match status" value="1"/>
</dbReference>
<feature type="transmembrane region" description="Helical" evidence="6">
    <location>
        <begin position="80"/>
        <end position="97"/>
    </location>
</feature>
<dbReference type="InterPro" id="IPR006162">
    <property type="entry name" value="Ppantetheine_attach_site"/>
</dbReference>
<keyword evidence="3" id="KW-0597">Phosphoprotein</keyword>
<dbReference type="NCBIfam" id="TIGR01733">
    <property type="entry name" value="AA-adenyl-dom"/>
    <property type="match status" value="3"/>
</dbReference>
<dbReference type="SUPFAM" id="SSF52777">
    <property type="entry name" value="CoA-dependent acyltransferases"/>
    <property type="match status" value="8"/>
</dbReference>
<keyword evidence="6" id="KW-0812">Transmembrane</keyword>
<dbReference type="SUPFAM" id="SSF47336">
    <property type="entry name" value="ACP-like"/>
    <property type="match status" value="3"/>
</dbReference>
<dbReference type="NCBIfam" id="TIGR01720">
    <property type="entry name" value="NRPS-para261"/>
    <property type="match status" value="2"/>
</dbReference>
<protein>
    <submittedName>
        <fullName evidence="8">Non-ribosomal peptide synthetase</fullName>
    </submittedName>
</protein>
<dbReference type="InterPro" id="IPR010060">
    <property type="entry name" value="NRPS_synth"/>
</dbReference>
<dbReference type="InterPro" id="IPR025110">
    <property type="entry name" value="AMP-bd_C"/>
</dbReference>
<dbReference type="Gene3D" id="1.10.1200.10">
    <property type="entry name" value="ACP-like"/>
    <property type="match status" value="3"/>
</dbReference>
<comment type="caution">
    <text evidence="8">The sequence shown here is derived from an EMBL/GenBank/DDBJ whole genome shotgun (WGS) entry which is preliminary data.</text>
</comment>
<dbReference type="Pfam" id="PF13193">
    <property type="entry name" value="AMP-binding_C"/>
    <property type="match status" value="1"/>
</dbReference>
<dbReference type="InterPro" id="IPR045851">
    <property type="entry name" value="AMP-bd_C_sf"/>
</dbReference>
<dbReference type="PROSITE" id="PS00012">
    <property type="entry name" value="PHOSPHOPANTETHEINE"/>
    <property type="match status" value="2"/>
</dbReference>
<evidence type="ECO:0000256" key="6">
    <source>
        <dbReference type="SAM" id="Phobius"/>
    </source>
</evidence>
<feature type="domain" description="Carrier" evidence="7">
    <location>
        <begin position="3515"/>
        <end position="3590"/>
    </location>
</feature>
<dbReference type="CDD" id="cd12117">
    <property type="entry name" value="A_NRPS_Srf_like"/>
    <property type="match status" value="2"/>
</dbReference>
<keyword evidence="5" id="KW-0045">Antibiotic biosynthesis</keyword>
<dbReference type="SUPFAM" id="SSF56801">
    <property type="entry name" value="Acetyl-CoA synthetase-like"/>
    <property type="match status" value="3"/>
</dbReference>
<dbReference type="GO" id="GO:0044550">
    <property type="term" value="P:secondary metabolite biosynthetic process"/>
    <property type="evidence" value="ECO:0007669"/>
    <property type="project" value="TreeGrafter"/>
</dbReference>
<dbReference type="InterPro" id="IPR010071">
    <property type="entry name" value="AA_adenyl_dom"/>
</dbReference>
<dbReference type="Gene3D" id="3.30.300.30">
    <property type="match status" value="3"/>
</dbReference>
<keyword evidence="6" id="KW-0472">Membrane</keyword>
<evidence type="ECO:0000256" key="5">
    <source>
        <dbReference type="ARBA" id="ARBA00023194"/>
    </source>
</evidence>
<dbReference type="PANTHER" id="PTHR45527">
    <property type="entry name" value="NONRIBOSOMAL PEPTIDE SYNTHETASE"/>
    <property type="match status" value="1"/>
</dbReference>
<dbReference type="RefSeq" id="WP_069634703.1">
    <property type="nucleotide sequence ID" value="NZ_JXKZ01000007.1"/>
</dbReference>
<dbReference type="Gene3D" id="3.30.559.30">
    <property type="entry name" value="Nonribosomal peptide synthetase, condensation domain"/>
    <property type="match status" value="4"/>
</dbReference>
<dbReference type="GO" id="GO:0017000">
    <property type="term" value="P:antibiotic biosynthetic process"/>
    <property type="evidence" value="ECO:0007669"/>
    <property type="project" value="UniProtKB-KW"/>
</dbReference>
<dbReference type="InterPro" id="IPR020845">
    <property type="entry name" value="AMP-binding_CS"/>
</dbReference>
<evidence type="ECO:0000256" key="2">
    <source>
        <dbReference type="ARBA" id="ARBA00022450"/>
    </source>
</evidence>
<dbReference type="Pfam" id="PF00668">
    <property type="entry name" value="Condensation"/>
    <property type="match status" value="4"/>
</dbReference>
<reference evidence="9" key="1">
    <citation type="submission" date="2016-09" db="EMBL/GenBank/DDBJ databases">
        <authorList>
            <person name="Gulvik C.A."/>
        </authorList>
    </citation>
    <scope>NUCLEOTIDE SEQUENCE [LARGE SCALE GENOMIC DNA]</scope>
    <source>
        <strain evidence="9">LMG 26306</strain>
    </source>
</reference>
<evidence type="ECO:0000313" key="9">
    <source>
        <dbReference type="Proteomes" id="UP000094764"/>
    </source>
</evidence>
<dbReference type="Gene3D" id="3.40.50.980">
    <property type="match status" value="6"/>
</dbReference>
<dbReference type="FunFam" id="3.40.50.980:FF:000001">
    <property type="entry name" value="Non-ribosomal peptide synthetase"/>
    <property type="match status" value="2"/>
</dbReference>
<accession>A0A1E5GUA6</accession>
<dbReference type="OrthoDB" id="9765680at2"/>
<dbReference type="Gene3D" id="2.30.38.10">
    <property type="entry name" value="Luciferase, Domain 3"/>
    <property type="match status" value="3"/>
</dbReference>
<dbReference type="PATRIC" id="fig|903983.4.peg.2621"/>
<keyword evidence="6" id="KW-1133">Transmembrane helix</keyword>
<feature type="domain" description="Carrier" evidence="7">
    <location>
        <begin position="516"/>
        <end position="590"/>
    </location>
</feature>
<dbReference type="InterPro" id="IPR000873">
    <property type="entry name" value="AMP-dep_synth/lig_dom"/>
</dbReference>
<dbReference type="Pfam" id="PF00501">
    <property type="entry name" value="AMP-binding"/>
    <property type="match status" value="3"/>
</dbReference>
<dbReference type="GO" id="GO:0005737">
    <property type="term" value="C:cytoplasm"/>
    <property type="evidence" value="ECO:0007669"/>
    <property type="project" value="TreeGrafter"/>
</dbReference>
<proteinExistence type="predicted"/>
<keyword evidence="9" id="KW-1185">Reference proteome</keyword>
<sequence length="3607" mass="410462">MNNKIEKQANPTIDYSQLNLIEVFKENVMTHSEQLAVSDKKSSLTYKELDQRSEVLAAVITDKMKDSISPFVGIFMEKKIAAIIGLIAILKAGYAYVPLDNSYPKKHLQSLVEDSKIDLILGHKESLSLAGSLVSQSIDLEDFDNDNVGAADIGRVISPTDLAYLIYTSGTTGKAKGVMVEHRNIVNLVKKSNYCSFEDISILQMGSLSFDASTFEIFGALLNGGTVHLADKSILGDVIAFRDSIEKYKINTLFITTALFNQLVDIDPEIFNSLKQLFVGGDSISAVHVQKCLDKKDNNFKLYNIYGPTETTTFALFYQIQKEKTDKIPIGRPISQVEVYIFSDENLETEVLEGELYIGGAGVARGYLNREELTQQKFIDHPTKVGERLYRTGDLVRKNKDGMIEYLGRIDNQIKLRGFRIELDGIESLIREVPGVNDAVVILRNDSGRKNICAYILTNKKITEEEVKSWLREYLSEYMIPTFVITMEQFPLTINGKVDKKNLPSPDRQVTAGNNQPKTQRETCIAEVFTEVLGIGKIDVTINFFDYGGDSIKAIRMVSLLRSKGFDISVEGIIKGQTVEKIALYLEEIKDEAINQEEVIGQVQITPIQKQFFEKKLKRPNHFNQSVLFESHLRLEPEIISESLLTIVQHHDMLRAIYPSNDEQIIKVSSLFTKDDFNVELIELGEGDPEIEIASIERRIQEQLDLSSGQLLKAAIFRGEFEDYLLLCIHHLVVDGISWRIIAEDLNTCYLNRKNGGNFCLPKKTNSFKNWSFELEKYRDSEQLIKETRYWKQVDKDIHSGLVLPERKSDRGRTKVVSFQLDSVVTQNLLMNANQTYNTEINDLLLTALYRTINRLTGKSDLAVLMEGHGRESIGKKFPIDRTVGWFTTIYPVTIKSIGRSLQEDICNTKETFRKIPNHGFGYSVLKCYGEKELSQIEPDITFNYLGDFSEENSNHLLKIKQTDYGEQVAEINSFSSPLVVDCVVIDQNLNISLLYDEEWISEEFINSLQQLYTIEMKELVTHCVEANEIIETPSDKGELAWSLKEFRKVEEHFSKKNQRIKRLYPLTSTQEGMLFHKLNEPDSTMYFIQNTYDIEGIIDIELLRKALELLSKKHPVLRTSIIYKEVNEFRQGIIEGRKPKLLYKDISEHKDSEILIAKLCLEDIQQSFDLQEDSLIRGQLIKYSVDKYKLVLSYHHIILDGWCTSIMIDDLLLYYKELQKNDGSTSKIQICEETETFEDFVRLIREKDQEHALAYWGNVLEGYENQASFEPEMKSTELKTGQVISRKISDAEFHKLETFSRKNSVTLNTVLETAWGLLLQQYTNQQDVVFGKIVSGRNVPLNTVNEMLGMFINTIPIRIKIEQDQTVSNMLTMVQNQALESMNYDYCALSDIQKEAGQIDNLVATLIGFENFSEKKIESPETFTMTFDGLREETNYDLSLDIVGNGYLEFRLLYNSQLYSQQYCERVIDRLEMLLAAILADPEKKVSRLEMLTIEEKELVLERFNSQARKRLANQTIIELFEETVKKYPNRVAVKIDDQKLTYHELNSWANALGEKLREMGAESNQLVGIVADRSLEMIAGIFGILKSGAGYLPLDPEFPKERIQYMLQDSGTKLIVSHSSLEFDLPVVAISEYRNREKGNLEKKSISTDLVYSIYTSGTSGKPKGVLVEQRHLFNLVTWQRDFMELSEKTEVLQFFNYIFDGSVWEIFATLLNGASLLLINEEEKNDLGCLLKLIEGRQVVIVPSLFRGIVEYAQNTKQELLFDKVYLAGEALDDDLVLQLKNLVGNRINQIYNLYGPTECTVCATYYNLGDMGDSGKVLIGKAIENTQLYVLNDKQLCGIGIPGELCIGGDSVTRGYLNQPELTEEKFISLPYGNEGKLYRTGDLVRWTEDGNIDYLGRIDEQVKIRGFRVELSEIENRLRALPEISDAVVAVKIVNDSKIICAYYLSELAPTSEEIRNQLSVDLPDYMIPTSIVQLKEFPRSHAGKLDRKALPQPMLESTSEFILPTTEAEKAVIQIFKEVLRTDKEISAVDDFFALGGDSIKAIRIVSYLRELGYSGNVSIIMGQRTPKKIASLIRLDDKNNIDQSEVVGIVPFTAIQKAFIEHEGKEKNHFNQSVLLQIPSRLNEVAMKQTMDELKKHHDMLRAKFTKDQQFVLSVEECSDVEIEVYDLTSYTEEQAEIEIDSISEQLQSSIELSNGSPITVGIFRLKTIDYLLIAIHHLVIDGVSWRILIEDLKYVYNSLINDKVIDLPEKTHSFKEWSLAVSEYSRSERIGREISYWQKIEQNVAGGYLQLDNISDDEETLNEATVLTLTEEQTDLLLKKSSLAYNTEINDLLLTALGRSVYRLTGQTKVAVQMEGHGRENIDPNIQIDRTVGWFTSTYPIVMDKLEGDIPEMICSVKEMLRRIPMHGIGYGILTELSNAPLDKVIPDLTFNYLGEFHFSKKNEDFSESHIAHGRDVSSEDSFHTKLSLDGGVNEGKLQITMTYKDSGYSDQQMIEFRDILKAELLAIISHCTDQKEIWKTPSDFGELVWEQEEFEKISLFYKELGCEIERISPLTSTQEGMLFHKLYDDKSSAYVVQYVNTVEGLGSLEYLQLSLELLQQKHGILETNIAYHGVSEPRIVLLKGRPIEFTEIHLSRKAKSEREDILNADVERGFNLAKDSLFRVIVLHHENGKTELVLTFHHIIMDGWCTSILINDLNQFYSELASGKTKEQLKRELTTRYDYDNFVRQEADCSKNQMRDYWKGKLEGYDQPAVIQQQNNNNKEETTDVLVTQQALNKEETKALERLCKENSTTINSLLETAWGILLQKYSGTTDVVFGKIVSGRDAVAKNIETTVGLFINTIPVRIVADSDQTIKGLLSKVQEQAIESSRYDSFSLSDIQTECTDLGKELIHSIVVFENYAEQESKDNYVLQLTTNEVREQTSYDLTLVGYKKEKLILELLVNANTYTKEESTRILSQVIAIIRSILNDSSQLVSQLNVITQKERGLIVNQFSGYDPNWKINNSVTELFEIQVQRHPNQIAISDYKQKLTYKELNRKANQVASLLMSNGIGKNNIVGIMAERTADSIVAMLAVLKAGAAYLPIDPEYPRKRIEYIIADSKMSCVLYPSMEDHISLESVVNVIELSKLPLWEKAANTQSVKCSAEDMACIIYTSGTTGNPKGTIVPHQGIVRLVKDTNYVDFSDIVTIQMGSLSFDAAHFEIWGPLVNGGRVYIGEKELLSSVERLEEVLEKQKINTMFITTALFNQYVELNPHLFNHLTQLYFGGEATSVGHVRQFLENKADSLRLYNVYGPTEATTFTLFYEIPNKESIGEIVPIGKPIANTGVLVLSQGTVCGIGMPGELCISGPGLALGYLNNKELTSEKFQDSLAFSEENAKIYRTGDLVKWTAEGDLIYLGRMDNQVKLNGYRIELNEIENVLRCIDGVKNALVRLNQKNGFNYLSAYLITTDKLDVDRIKINLMEKLPEFMIPQSFVFMEQFPITINGKIDMKALPEVEFNVREKELILPRDSWEQQIYDHFSTVFGTERFCVTDSFFDIGGNSLKAIRLINLLEMNLKIRLSLEELFMLETVEQIAKKTKGRSSQLDEEDYYVSLSDFLD</sequence>
<dbReference type="InterPro" id="IPR023213">
    <property type="entry name" value="CAT-like_dom_sf"/>
</dbReference>
<keyword evidence="2" id="KW-0596">Phosphopantetheine</keyword>
<dbReference type="Pfam" id="PF00550">
    <property type="entry name" value="PP-binding"/>
    <property type="match status" value="3"/>
</dbReference>
<evidence type="ECO:0000256" key="4">
    <source>
        <dbReference type="ARBA" id="ARBA00022737"/>
    </source>
</evidence>
<dbReference type="GO" id="GO:0008610">
    <property type="term" value="P:lipid biosynthetic process"/>
    <property type="evidence" value="ECO:0007669"/>
    <property type="project" value="UniProtKB-ARBA"/>
</dbReference>
<dbReference type="Proteomes" id="UP000094764">
    <property type="component" value="Unassembled WGS sequence"/>
</dbReference>
<dbReference type="PROSITE" id="PS50075">
    <property type="entry name" value="CARRIER"/>
    <property type="match status" value="3"/>
</dbReference>
<evidence type="ECO:0000256" key="3">
    <source>
        <dbReference type="ARBA" id="ARBA00022553"/>
    </source>
</evidence>
<dbReference type="EMBL" id="MIKB01000013">
    <property type="protein sequence ID" value="OEG16249.1"/>
    <property type="molecule type" value="Genomic_DNA"/>
</dbReference>
<dbReference type="PROSITE" id="PS00455">
    <property type="entry name" value="AMP_BINDING"/>
    <property type="match status" value="2"/>
</dbReference>
<keyword evidence="4" id="KW-0677">Repeat</keyword>
<dbReference type="InterPro" id="IPR001242">
    <property type="entry name" value="Condensation_dom"/>
</dbReference>
<dbReference type="CDD" id="cd05930">
    <property type="entry name" value="A_NRPS"/>
    <property type="match status" value="1"/>
</dbReference>
<evidence type="ECO:0000256" key="1">
    <source>
        <dbReference type="ARBA" id="ARBA00001957"/>
    </source>
</evidence>
<dbReference type="GO" id="GO:0043041">
    <property type="term" value="P:amino acid activation for nonribosomal peptide biosynthetic process"/>
    <property type="evidence" value="ECO:0007669"/>
    <property type="project" value="TreeGrafter"/>
</dbReference>
<gene>
    <name evidence="8" type="ORF">BCR23_05010</name>
</gene>
<feature type="domain" description="Carrier" evidence="7">
    <location>
        <begin position="2009"/>
        <end position="2084"/>
    </location>
</feature>
<dbReference type="GO" id="GO:0031177">
    <property type="term" value="F:phosphopantetheine binding"/>
    <property type="evidence" value="ECO:0007669"/>
    <property type="project" value="TreeGrafter"/>
</dbReference>
<organism evidence="8 9">
    <name type="scientific">Enterococcus quebecensis</name>
    <dbReference type="NCBI Taxonomy" id="903983"/>
    <lineage>
        <taxon>Bacteria</taxon>
        <taxon>Bacillati</taxon>
        <taxon>Bacillota</taxon>
        <taxon>Bacilli</taxon>
        <taxon>Lactobacillales</taxon>
        <taxon>Enterococcaceae</taxon>
        <taxon>Enterococcus</taxon>
    </lineage>
</organism>
<dbReference type="NCBIfam" id="NF003417">
    <property type="entry name" value="PRK04813.1"/>
    <property type="match status" value="3"/>
</dbReference>
<evidence type="ECO:0000259" key="7">
    <source>
        <dbReference type="PROSITE" id="PS50075"/>
    </source>
</evidence>
<name>A0A1E5GUA6_9ENTE</name>
<dbReference type="STRING" id="903983.BCR23_05010"/>
<dbReference type="InterPro" id="IPR036736">
    <property type="entry name" value="ACP-like_sf"/>
</dbReference>